<proteinExistence type="predicted"/>
<dbReference type="PROSITE" id="PS51257">
    <property type="entry name" value="PROKAR_LIPOPROTEIN"/>
    <property type="match status" value="1"/>
</dbReference>
<evidence type="ECO:0000313" key="3">
    <source>
        <dbReference type="Proteomes" id="UP001432000"/>
    </source>
</evidence>
<feature type="chain" id="PRO_5045938703" description="Lipoprotein" evidence="1">
    <location>
        <begin position="20"/>
        <end position="161"/>
    </location>
</feature>
<dbReference type="EMBL" id="CP147846">
    <property type="protein sequence ID" value="WXG69617.1"/>
    <property type="molecule type" value="Genomic_DNA"/>
</dbReference>
<keyword evidence="3" id="KW-1185">Reference proteome</keyword>
<protein>
    <recommendedName>
        <fullName evidence="4">Lipoprotein</fullName>
    </recommendedName>
</protein>
<accession>A0ABZ2PKB9</accession>
<sequence length="161" mass="17548">MKHANIRARWLLVALLLIAATTGCTTRSDATDRTVSVRESAWPADVISEATSFGGITLAPDDVVLNARTEASLDTRYELAIETDPDGFAALLVHSGFDTPLIAASAPFFEVIAGPDLASSPSVLKAQDRFLNSENERVTRNIVVDERDDQTRYVHIELFTT</sequence>
<organism evidence="2 3">
    <name type="scientific">Rhodococcus sovatensis</name>
    <dbReference type="NCBI Taxonomy" id="1805840"/>
    <lineage>
        <taxon>Bacteria</taxon>
        <taxon>Bacillati</taxon>
        <taxon>Actinomycetota</taxon>
        <taxon>Actinomycetes</taxon>
        <taxon>Mycobacteriales</taxon>
        <taxon>Nocardiaceae</taxon>
        <taxon>Rhodococcus</taxon>
    </lineage>
</organism>
<gene>
    <name evidence="2" type="ORF">WDS16_03400</name>
</gene>
<name>A0ABZ2PKB9_9NOCA</name>
<keyword evidence="1" id="KW-0732">Signal</keyword>
<feature type="signal peptide" evidence="1">
    <location>
        <begin position="1"/>
        <end position="19"/>
    </location>
</feature>
<evidence type="ECO:0000256" key="1">
    <source>
        <dbReference type="SAM" id="SignalP"/>
    </source>
</evidence>
<dbReference type="RefSeq" id="WP_338890500.1">
    <property type="nucleotide sequence ID" value="NZ_CP147846.1"/>
</dbReference>
<evidence type="ECO:0008006" key="4">
    <source>
        <dbReference type="Google" id="ProtNLM"/>
    </source>
</evidence>
<reference evidence="2 3" key="1">
    <citation type="submission" date="2024-03" db="EMBL/GenBank/DDBJ databases">
        <title>Natural products discovery in diverse microorganisms through a two-stage MS feature dereplication strategy.</title>
        <authorList>
            <person name="Zhang R."/>
        </authorList>
    </citation>
    <scope>NUCLEOTIDE SEQUENCE [LARGE SCALE GENOMIC DNA]</scope>
    <source>
        <strain evidence="2 3">18930</strain>
    </source>
</reference>
<dbReference type="Proteomes" id="UP001432000">
    <property type="component" value="Chromosome"/>
</dbReference>
<evidence type="ECO:0000313" key="2">
    <source>
        <dbReference type="EMBL" id="WXG69617.1"/>
    </source>
</evidence>